<feature type="transmembrane region" description="Helical" evidence="6">
    <location>
        <begin position="77"/>
        <end position="97"/>
    </location>
</feature>
<dbReference type="GO" id="GO:0022857">
    <property type="term" value="F:transmembrane transporter activity"/>
    <property type="evidence" value="ECO:0007669"/>
    <property type="project" value="InterPro"/>
</dbReference>
<feature type="transmembrane region" description="Helical" evidence="6">
    <location>
        <begin position="103"/>
        <end position="120"/>
    </location>
</feature>
<dbReference type="EMBL" id="FQXG01000002">
    <property type="protein sequence ID" value="SHH18114.1"/>
    <property type="molecule type" value="Genomic_DNA"/>
</dbReference>
<keyword evidence="4 6" id="KW-1133">Transmembrane helix</keyword>
<reference evidence="7 8" key="1">
    <citation type="submission" date="2016-11" db="EMBL/GenBank/DDBJ databases">
        <authorList>
            <person name="Jaros S."/>
            <person name="Januszkiewicz K."/>
            <person name="Wedrychowicz H."/>
        </authorList>
    </citation>
    <scope>NUCLEOTIDE SEQUENCE [LARGE SCALE GENOMIC DNA]</scope>
    <source>
        <strain evidence="7 8">DSM 16917</strain>
    </source>
</reference>
<keyword evidence="8" id="KW-1185">Reference proteome</keyword>
<evidence type="ECO:0008006" key="9">
    <source>
        <dbReference type="Google" id="ProtNLM"/>
    </source>
</evidence>
<comment type="subcellular location">
    <subcellularLocation>
        <location evidence="1">Cell membrane</location>
        <topology evidence="1">Multi-pass membrane protein</topology>
    </subcellularLocation>
</comment>
<keyword evidence="3 6" id="KW-0812">Transmembrane</keyword>
<dbReference type="PANTHER" id="PTHR30561">
    <property type="entry name" value="SMR FAMILY PROTON-DEPENDENT DRUG EFFLUX TRANSPORTER SUGE"/>
    <property type="match status" value="1"/>
</dbReference>
<dbReference type="PANTHER" id="PTHR30561:SF9">
    <property type="entry name" value="4-AMINO-4-DEOXY-L-ARABINOSE-PHOSPHOUNDECAPRENOL FLIPPASE SUBUNIT ARNF-RELATED"/>
    <property type="match status" value="1"/>
</dbReference>
<dbReference type="Proteomes" id="UP000184268">
    <property type="component" value="Unassembled WGS sequence"/>
</dbReference>
<dbReference type="SUPFAM" id="SSF103481">
    <property type="entry name" value="Multidrug resistance efflux transporter EmrE"/>
    <property type="match status" value="1"/>
</dbReference>
<name>A0A1M5QVD6_9GAMM</name>
<organism evidence="7 8">
    <name type="scientific">Ferrimonas marina</name>
    <dbReference type="NCBI Taxonomy" id="299255"/>
    <lineage>
        <taxon>Bacteria</taxon>
        <taxon>Pseudomonadati</taxon>
        <taxon>Pseudomonadota</taxon>
        <taxon>Gammaproteobacteria</taxon>
        <taxon>Alteromonadales</taxon>
        <taxon>Ferrimonadaceae</taxon>
        <taxon>Ferrimonas</taxon>
    </lineage>
</organism>
<dbReference type="InterPro" id="IPR037185">
    <property type="entry name" value="EmrE-like"/>
</dbReference>
<dbReference type="InterPro" id="IPR000390">
    <property type="entry name" value="Small_drug/metabolite_transptr"/>
</dbReference>
<dbReference type="RefSeq" id="WP_067658071.1">
    <property type="nucleotide sequence ID" value="NZ_FQXG01000002.1"/>
</dbReference>
<sequence>MSAYIPVILFTIFTNFLSQIMLKKGMTSIAPVVLSPGGVRSSGVDILTNGYVIGGLMVMVISMASHLYVLSKVELSYAYPFLGLSFVLTTAYGYWVLSESVNGWRVLGVLLICSGVAIVAKS</sequence>
<evidence type="ECO:0000256" key="2">
    <source>
        <dbReference type="ARBA" id="ARBA00022475"/>
    </source>
</evidence>
<keyword evidence="5 6" id="KW-0472">Membrane</keyword>
<evidence type="ECO:0000313" key="7">
    <source>
        <dbReference type="EMBL" id="SHH18114.1"/>
    </source>
</evidence>
<proteinExistence type="predicted"/>
<gene>
    <name evidence="7" type="ORF">SAMN02745129_1376</name>
</gene>
<keyword evidence="2" id="KW-1003">Cell membrane</keyword>
<evidence type="ECO:0000256" key="6">
    <source>
        <dbReference type="SAM" id="Phobius"/>
    </source>
</evidence>
<accession>A0A1M5QVD6</accession>
<evidence type="ECO:0000313" key="8">
    <source>
        <dbReference type="Proteomes" id="UP000184268"/>
    </source>
</evidence>
<dbReference type="OrthoDB" id="6058674at2"/>
<dbReference type="STRING" id="299255.SAMN02745129_1376"/>
<dbReference type="GO" id="GO:0005886">
    <property type="term" value="C:plasma membrane"/>
    <property type="evidence" value="ECO:0007669"/>
    <property type="project" value="UniProtKB-SubCell"/>
</dbReference>
<dbReference type="AlphaFoldDB" id="A0A1M5QVD6"/>
<evidence type="ECO:0000256" key="1">
    <source>
        <dbReference type="ARBA" id="ARBA00004651"/>
    </source>
</evidence>
<protein>
    <recommendedName>
        <fullName evidence="9">EamA-like transporter family protein</fullName>
    </recommendedName>
</protein>
<feature type="transmembrane region" description="Helical" evidence="6">
    <location>
        <begin position="46"/>
        <end position="70"/>
    </location>
</feature>
<feature type="transmembrane region" description="Helical" evidence="6">
    <location>
        <begin position="7"/>
        <end position="26"/>
    </location>
</feature>
<dbReference type="Gene3D" id="1.10.3730.20">
    <property type="match status" value="1"/>
</dbReference>
<evidence type="ECO:0000256" key="3">
    <source>
        <dbReference type="ARBA" id="ARBA00022692"/>
    </source>
</evidence>
<evidence type="ECO:0000256" key="5">
    <source>
        <dbReference type="ARBA" id="ARBA00023136"/>
    </source>
</evidence>
<evidence type="ECO:0000256" key="4">
    <source>
        <dbReference type="ARBA" id="ARBA00022989"/>
    </source>
</evidence>